<dbReference type="PANTHER" id="PTHR43537">
    <property type="entry name" value="TRANSCRIPTIONAL REGULATOR, GNTR FAMILY"/>
    <property type="match status" value="1"/>
</dbReference>
<dbReference type="Gene3D" id="1.10.10.10">
    <property type="entry name" value="Winged helix-like DNA-binding domain superfamily/Winged helix DNA-binding domain"/>
    <property type="match status" value="1"/>
</dbReference>
<evidence type="ECO:0000256" key="1">
    <source>
        <dbReference type="ARBA" id="ARBA00023015"/>
    </source>
</evidence>
<dbReference type="PANTHER" id="PTHR43537:SF39">
    <property type="entry name" value="HTH-TYPE TRANSCRIPTIONAL REGULATOR MCBR"/>
    <property type="match status" value="1"/>
</dbReference>
<evidence type="ECO:0000313" key="5">
    <source>
        <dbReference type="EMBL" id="HAR52957.1"/>
    </source>
</evidence>
<dbReference type="InterPro" id="IPR000524">
    <property type="entry name" value="Tscrpt_reg_HTH_GntR"/>
</dbReference>
<dbReference type="SMART" id="SM00895">
    <property type="entry name" value="FCD"/>
    <property type="match status" value="1"/>
</dbReference>
<dbReference type="EMBL" id="DMVW01000130">
    <property type="protein sequence ID" value="HAR52957.1"/>
    <property type="molecule type" value="Genomic_DNA"/>
</dbReference>
<dbReference type="InterPro" id="IPR036388">
    <property type="entry name" value="WH-like_DNA-bd_sf"/>
</dbReference>
<dbReference type="GO" id="GO:0003700">
    <property type="term" value="F:DNA-binding transcription factor activity"/>
    <property type="evidence" value="ECO:0007669"/>
    <property type="project" value="InterPro"/>
</dbReference>
<protein>
    <submittedName>
        <fullName evidence="5">GntR family transcriptional regulator</fullName>
    </submittedName>
</protein>
<dbReference type="Pfam" id="PF07729">
    <property type="entry name" value="FCD"/>
    <property type="match status" value="1"/>
</dbReference>
<evidence type="ECO:0000256" key="3">
    <source>
        <dbReference type="ARBA" id="ARBA00023163"/>
    </source>
</evidence>
<gene>
    <name evidence="5" type="ORF">DCS45_13930</name>
</gene>
<dbReference type="InterPro" id="IPR011711">
    <property type="entry name" value="GntR_C"/>
</dbReference>
<dbReference type="RefSeq" id="WP_216015730.1">
    <property type="nucleotide sequence ID" value="NZ_CAXAXR010000023.1"/>
</dbReference>
<dbReference type="Pfam" id="PF00392">
    <property type="entry name" value="GntR"/>
    <property type="match status" value="1"/>
</dbReference>
<keyword evidence="3" id="KW-0804">Transcription</keyword>
<dbReference type="InterPro" id="IPR008920">
    <property type="entry name" value="TF_FadR/GntR_C"/>
</dbReference>
<feature type="domain" description="HTH gntR-type" evidence="4">
    <location>
        <begin position="10"/>
        <end position="77"/>
    </location>
</feature>
<keyword evidence="1" id="KW-0805">Transcription regulation</keyword>
<dbReference type="PROSITE" id="PS50949">
    <property type="entry name" value="HTH_GNTR"/>
    <property type="match status" value="1"/>
</dbReference>
<proteinExistence type="predicted"/>
<keyword evidence="2" id="KW-0238">DNA-binding</keyword>
<accession>A0A348WEJ5</accession>
<dbReference type="InterPro" id="IPR036390">
    <property type="entry name" value="WH_DNA-bd_sf"/>
</dbReference>
<evidence type="ECO:0000256" key="2">
    <source>
        <dbReference type="ARBA" id="ARBA00023125"/>
    </source>
</evidence>
<dbReference type="Proteomes" id="UP000264719">
    <property type="component" value="Unassembled WGS sequence"/>
</dbReference>
<dbReference type="GO" id="GO:0003677">
    <property type="term" value="F:DNA binding"/>
    <property type="evidence" value="ECO:0007669"/>
    <property type="project" value="UniProtKB-KW"/>
</dbReference>
<dbReference type="AlphaFoldDB" id="A0A348WEJ5"/>
<evidence type="ECO:0000259" key="4">
    <source>
        <dbReference type="PROSITE" id="PS50949"/>
    </source>
</evidence>
<dbReference type="SUPFAM" id="SSF46785">
    <property type="entry name" value="Winged helix' DNA-binding domain"/>
    <property type="match status" value="1"/>
</dbReference>
<dbReference type="Gene3D" id="1.20.120.530">
    <property type="entry name" value="GntR ligand-binding domain-like"/>
    <property type="match status" value="1"/>
</dbReference>
<comment type="caution">
    <text evidence="5">The sequence shown here is derived from an EMBL/GenBank/DDBJ whole genome shotgun (WGS) entry which is preliminary data.</text>
</comment>
<name>A0A348WEJ5_9RHOB</name>
<dbReference type="SMART" id="SM00345">
    <property type="entry name" value="HTH_GNTR"/>
    <property type="match status" value="1"/>
</dbReference>
<organism evidence="5 6">
    <name type="scientific">Roseovarius nubinhibens</name>
    <dbReference type="NCBI Taxonomy" id="314263"/>
    <lineage>
        <taxon>Bacteria</taxon>
        <taxon>Pseudomonadati</taxon>
        <taxon>Pseudomonadota</taxon>
        <taxon>Alphaproteobacteria</taxon>
        <taxon>Rhodobacterales</taxon>
        <taxon>Roseobacteraceae</taxon>
        <taxon>Roseovarius</taxon>
    </lineage>
</organism>
<evidence type="ECO:0000313" key="6">
    <source>
        <dbReference type="Proteomes" id="UP000264719"/>
    </source>
</evidence>
<dbReference type="SUPFAM" id="SSF48008">
    <property type="entry name" value="GntR ligand-binding domain-like"/>
    <property type="match status" value="1"/>
</dbReference>
<reference evidence="5 6" key="1">
    <citation type="journal article" date="2018" name="Nat. Biotechnol.">
        <title>A standardized bacterial taxonomy based on genome phylogeny substantially revises the tree of life.</title>
        <authorList>
            <person name="Parks D.H."/>
            <person name="Chuvochina M."/>
            <person name="Waite D.W."/>
            <person name="Rinke C."/>
            <person name="Skarshewski A."/>
            <person name="Chaumeil P.A."/>
            <person name="Hugenholtz P."/>
        </authorList>
    </citation>
    <scope>NUCLEOTIDE SEQUENCE [LARGE SCALE GENOMIC DNA]</scope>
    <source>
        <strain evidence="5">UBA9169</strain>
    </source>
</reference>
<sequence>MPEFEAVSKETLGTTVYNRIRQAILNGDFRPGDKVKIREIAGQMAVSGTPVRDALLQLVMERALEMPSPREIRVPHLSGAELAEIRLLRVTLEGMAAEAAAARATPQDIARLEELNDTILTAFAEGDAHLALSHNRAFHSHLYRLSGMEVAAEILDRLWLRMAPLIASWASYAEADDFVRHHYPVIDALKRGDGPAARQAIADDIVASGIKIDDIPD</sequence>